<accession>A0A7G7VI59</accession>
<evidence type="ECO:0000256" key="1">
    <source>
        <dbReference type="SAM" id="SignalP"/>
    </source>
</evidence>
<dbReference type="RefSeq" id="WP_185979919.1">
    <property type="nucleotide sequence ID" value="NZ_CP060204.1"/>
</dbReference>
<feature type="signal peptide" evidence="1">
    <location>
        <begin position="1"/>
        <end position="25"/>
    </location>
</feature>
<organism evidence="2 3">
    <name type="scientific">Selenomonas timonae</name>
    <dbReference type="NCBI Taxonomy" id="2754044"/>
    <lineage>
        <taxon>Bacteria</taxon>
        <taxon>Bacillati</taxon>
        <taxon>Bacillota</taxon>
        <taxon>Negativicutes</taxon>
        <taxon>Selenomonadales</taxon>
        <taxon>Selenomonadaceae</taxon>
        <taxon>Selenomonas</taxon>
    </lineage>
</organism>
<gene>
    <name evidence="2" type="ORF">H1B31_07925</name>
</gene>
<keyword evidence="3" id="KW-1185">Reference proteome</keyword>
<sequence length="199" mass="22921">MFKKLLTSMMALAVFVLAGYGSASAEYTHVFHAVYSIADNDYSDIYIDFEGIQESKEETQKGTWTRYMVPVKMVYPPDGRTSNQKYFFVCVDTRPNIWNAHRTYENDKVSWYDIENWDNVKVDDIDAIEKKGLETGQATPIIFTWQIYLSGWNMHNLNTNDPEADKDGYNYANVHANILKKVIQYKAGIITGREAVTQI</sequence>
<feature type="chain" id="PRO_5028819112" evidence="1">
    <location>
        <begin position="26"/>
        <end position="199"/>
    </location>
</feature>
<protein>
    <submittedName>
        <fullName evidence="2">Uncharacterized protein</fullName>
    </submittedName>
</protein>
<evidence type="ECO:0000313" key="3">
    <source>
        <dbReference type="Proteomes" id="UP000515480"/>
    </source>
</evidence>
<proteinExistence type="predicted"/>
<keyword evidence="1" id="KW-0732">Signal</keyword>
<dbReference type="EMBL" id="CP060204">
    <property type="protein sequence ID" value="QNH53802.1"/>
    <property type="molecule type" value="Genomic_DNA"/>
</dbReference>
<dbReference type="KEGG" id="stim:H1B31_07925"/>
<name>A0A7G7VI59_9FIRM</name>
<dbReference type="Proteomes" id="UP000515480">
    <property type="component" value="Chromosome"/>
</dbReference>
<dbReference type="AlphaFoldDB" id="A0A7G7VI59"/>
<reference evidence="2 3" key="1">
    <citation type="submission" date="2020-07" db="EMBL/GenBank/DDBJ databases">
        <title>Complete genome and description of Selenomonas timonensis sp. nov., a new bacterium isolated from a gingivitis subject.</title>
        <authorList>
            <person name="Antezack A."/>
        </authorList>
    </citation>
    <scope>NUCLEOTIDE SEQUENCE [LARGE SCALE GENOMIC DNA]</scope>
    <source>
        <strain evidence="2 3">Marseille-Q3039</strain>
    </source>
</reference>
<evidence type="ECO:0000313" key="2">
    <source>
        <dbReference type="EMBL" id="QNH53802.1"/>
    </source>
</evidence>